<organism evidence="2 3">
    <name type="scientific">Anaeramoeba flamelloides</name>
    <dbReference type="NCBI Taxonomy" id="1746091"/>
    <lineage>
        <taxon>Eukaryota</taxon>
        <taxon>Metamonada</taxon>
        <taxon>Anaeramoebidae</taxon>
        <taxon>Anaeramoeba</taxon>
    </lineage>
</organism>
<dbReference type="EMBL" id="JAOAOG010000244">
    <property type="protein sequence ID" value="KAJ6236312.1"/>
    <property type="molecule type" value="Genomic_DNA"/>
</dbReference>
<dbReference type="InterPro" id="IPR000210">
    <property type="entry name" value="BTB/POZ_dom"/>
</dbReference>
<dbReference type="PANTHER" id="PTHR24410">
    <property type="entry name" value="HL07962P-RELATED"/>
    <property type="match status" value="1"/>
</dbReference>
<dbReference type="Gene3D" id="3.30.710.10">
    <property type="entry name" value="Potassium Channel Kv1.1, Chain A"/>
    <property type="match status" value="1"/>
</dbReference>
<dbReference type="InterPro" id="IPR051481">
    <property type="entry name" value="BTB-POZ/Galectin-3-binding"/>
</dbReference>
<reference evidence="2" key="1">
    <citation type="submission" date="2022-08" db="EMBL/GenBank/DDBJ databases">
        <title>Novel sulfate-reducing endosymbionts in the free-living metamonad Anaeramoeba.</title>
        <authorList>
            <person name="Jerlstrom-Hultqvist J."/>
            <person name="Cepicka I."/>
            <person name="Gallot-Lavallee L."/>
            <person name="Salas-Leiva D."/>
            <person name="Curtis B.A."/>
            <person name="Zahonova K."/>
            <person name="Pipaliya S."/>
            <person name="Dacks J."/>
            <person name="Roger A.J."/>
        </authorList>
    </citation>
    <scope>NUCLEOTIDE SEQUENCE</scope>
    <source>
        <strain evidence="2">Schooner1</strain>
    </source>
</reference>
<protein>
    <submittedName>
        <fullName evidence="2">Btb/poz domain-containing protein</fullName>
    </submittedName>
</protein>
<dbReference type="PANTHER" id="PTHR24410:SF23">
    <property type="entry name" value="BTB DOMAIN-CONTAINING PROTEIN-RELATED"/>
    <property type="match status" value="1"/>
</dbReference>
<gene>
    <name evidence="2" type="ORF">M0813_27969</name>
</gene>
<proteinExistence type="predicted"/>
<dbReference type="InterPro" id="IPR011333">
    <property type="entry name" value="SKP1/BTB/POZ_sf"/>
</dbReference>
<dbReference type="SUPFAM" id="SSF54695">
    <property type="entry name" value="POZ domain"/>
    <property type="match status" value="1"/>
</dbReference>
<accession>A0ABQ8XWI4</accession>
<feature type="domain" description="BTB" evidence="1">
    <location>
        <begin position="44"/>
        <end position="111"/>
    </location>
</feature>
<dbReference type="PROSITE" id="PS50097">
    <property type="entry name" value="BTB"/>
    <property type="match status" value="1"/>
</dbReference>
<comment type="caution">
    <text evidence="2">The sequence shown here is derived from an EMBL/GenBank/DDBJ whole genome shotgun (WGS) entry which is preliminary data.</text>
</comment>
<name>A0ABQ8XWI4_9EUKA</name>
<evidence type="ECO:0000259" key="1">
    <source>
        <dbReference type="PROSITE" id="PS50097"/>
    </source>
</evidence>
<sequence length="212" mass="24750">MSTNKKKKQQKTIQTTNITKINKINKHPLFSEGFSSYLENGEFSDITIVVDKIKYKLHKIILSYESTFFRSLFHEEKNKEKKKIGLDLPHSEHSFPVIVRYIYCGEIEINTEDALPILGLATKFELKHLIETVSSFLLRLVKKDNVQEWLAQAIKFRARKVIDKCISNLTLEIDQVSRPLYSYGKSVTVNEKIIGQIYQKNMKNFEIIFAHH</sequence>
<dbReference type="Proteomes" id="UP001150062">
    <property type="component" value="Unassembled WGS sequence"/>
</dbReference>
<evidence type="ECO:0000313" key="2">
    <source>
        <dbReference type="EMBL" id="KAJ6236312.1"/>
    </source>
</evidence>
<dbReference type="Pfam" id="PF00651">
    <property type="entry name" value="BTB"/>
    <property type="match status" value="1"/>
</dbReference>
<keyword evidence="3" id="KW-1185">Reference proteome</keyword>
<dbReference type="SMART" id="SM00225">
    <property type="entry name" value="BTB"/>
    <property type="match status" value="1"/>
</dbReference>
<evidence type="ECO:0000313" key="3">
    <source>
        <dbReference type="Proteomes" id="UP001150062"/>
    </source>
</evidence>